<accession>A0A1G4M8R2</accession>
<keyword evidence="3 6" id="KW-0812">Transmembrane</keyword>
<feature type="transmembrane region" description="Helical" evidence="6">
    <location>
        <begin position="104"/>
        <end position="127"/>
    </location>
</feature>
<comment type="subcellular location">
    <subcellularLocation>
        <location evidence="1">Membrane</location>
        <topology evidence="1">Multi-pass membrane protein</topology>
    </subcellularLocation>
</comment>
<feature type="transmembrane region" description="Helical" evidence="6">
    <location>
        <begin position="74"/>
        <end position="92"/>
    </location>
</feature>
<dbReference type="PANTHER" id="PTHR12841">
    <property type="entry name" value="PROTEIN UNC-50 HOMOLOG"/>
    <property type="match status" value="1"/>
</dbReference>
<evidence type="ECO:0000256" key="4">
    <source>
        <dbReference type="ARBA" id="ARBA00022989"/>
    </source>
</evidence>
<dbReference type="PANTHER" id="PTHR12841:SF6">
    <property type="entry name" value="PROTEIN UNC-50 HOMOLOG"/>
    <property type="match status" value="1"/>
</dbReference>
<dbReference type="Pfam" id="PF05216">
    <property type="entry name" value="UNC-50"/>
    <property type="match status" value="1"/>
</dbReference>
<keyword evidence="8" id="KW-1185">Reference proteome</keyword>
<dbReference type="GO" id="GO:0000139">
    <property type="term" value="C:Golgi membrane"/>
    <property type="evidence" value="ECO:0007669"/>
    <property type="project" value="TreeGrafter"/>
</dbReference>
<dbReference type="AlphaFoldDB" id="A0A1G4M8R2"/>
<dbReference type="InterPro" id="IPR007881">
    <property type="entry name" value="UNC-50"/>
</dbReference>
<evidence type="ECO:0000256" key="6">
    <source>
        <dbReference type="SAM" id="Phobius"/>
    </source>
</evidence>
<feature type="transmembrane region" description="Helical" evidence="6">
    <location>
        <begin position="179"/>
        <end position="202"/>
    </location>
</feature>
<keyword evidence="5 6" id="KW-0472">Membrane</keyword>
<name>A0A1G4M8R2_LACFM</name>
<dbReference type="OMA" id="YRNFMYR"/>
<sequence length="244" mass="28742">MSELPLTSQDLSYSSSKAGIPTVVKRLFKSPRNLDFESALWEMFNLVLRPRKAYRSLYYKRQTRNRWSRDDPSFFILQIALLTLSSMVWSIVYGHSFFGFLKMMINMIVLDFFTFGFVIASVFWLVLNRPFFKFRSAQDANVEWAYCFDVHCNAYLAVWCLLYLLQFLLLPVINLHKWIGLFIGNTLYCTAFSYYFVLTFYGYSQLPILKNINFILLPSLLFAGLYIVSLFGIKLSEVFSFYNY</sequence>
<gene>
    <name evidence="7" type="ORF">LAFE_0B11452G</name>
</gene>
<evidence type="ECO:0000256" key="2">
    <source>
        <dbReference type="ARBA" id="ARBA00006293"/>
    </source>
</evidence>
<dbReference type="EMBL" id="LT598489">
    <property type="protein sequence ID" value="SCW00191.1"/>
    <property type="molecule type" value="Genomic_DNA"/>
</dbReference>
<protein>
    <submittedName>
        <fullName evidence="7">LAFE_0B11452g1_1</fullName>
    </submittedName>
</protein>
<dbReference type="STRING" id="4955.A0A1G4M8R2"/>
<dbReference type="Proteomes" id="UP000190831">
    <property type="component" value="Chromosome B"/>
</dbReference>
<proteinExistence type="inferred from homology"/>
<organism evidence="7 8">
    <name type="scientific">Lachancea fermentati</name>
    <name type="common">Zygosaccharomyces fermentati</name>
    <dbReference type="NCBI Taxonomy" id="4955"/>
    <lineage>
        <taxon>Eukaryota</taxon>
        <taxon>Fungi</taxon>
        <taxon>Dikarya</taxon>
        <taxon>Ascomycota</taxon>
        <taxon>Saccharomycotina</taxon>
        <taxon>Saccharomycetes</taxon>
        <taxon>Saccharomycetales</taxon>
        <taxon>Saccharomycetaceae</taxon>
        <taxon>Lachancea</taxon>
    </lineage>
</organism>
<feature type="transmembrane region" description="Helical" evidence="6">
    <location>
        <begin position="214"/>
        <end position="233"/>
    </location>
</feature>
<comment type="similarity">
    <text evidence="2">Belongs to the unc-50 family.</text>
</comment>
<dbReference type="OrthoDB" id="10027013at2759"/>
<evidence type="ECO:0000256" key="5">
    <source>
        <dbReference type="ARBA" id="ARBA00023136"/>
    </source>
</evidence>
<reference evidence="8" key="1">
    <citation type="submission" date="2016-03" db="EMBL/GenBank/DDBJ databases">
        <authorList>
            <person name="Devillers H."/>
        </authorList>
    </citation>
    <scope>NUCLEOTIDE SEQUENCE [LARGE SCALE GENOMIC DNA]</scope>
</reference>
<keyword evidence="4 6" id="KW-1133">Transmembrane helix</keyword>
<evidence type="ECO:0000256" key="3">
    <source>
        <dbReference type="ARBA" id="ARBA00022692"/>
    </source>
</evidence>
<evidence type="ECO:0000313" key="7">
    <source>
        <dbReference type="EMBL" id="SCW00191.1"/>
    </source>
</evidence>
<feature type="transmembrane region" description="Helical" evidence="6">
    <location>
        <begin position="154"/>
        <end position="173"/>
    </location>
</feature>
<evidence type="ECO:0000256" key="1">
    <source>
        <dbReference type="ARBA" id="ARBA00004141"/>
    </source>
</evidence>
<evidence type="ECO:0000313" key="8">
    <source>
        <dbReference type="Proteomes" id="UP000190831"/>
    </source>
</evidence>